<organism evidence="3 6">
    <name type="scientific">Elizabethkingia ursingii</name>
    <dbReference type="NCBI Taxonomy" id="1756150"/>
    <lineage>
        <taxon>Bacteria</taxon>
        <taxon>Pseudomonadati</taxon>
        <taxon>Bacteroidota</taxon>
        <taxon>Flavobacteriia</taxon>
        <taxon>Flavobacteriales</taxon>
        <taxon>Weeksellaceae</taxon>
        <taxon>Elizabethkingia</taxon>
    </lineage>
</organism>
<accession>A0AAJ3NAH6</accession>
<evidence type="ECO:0000313" key="4">
    <source>
        <dbReference type="EMBL" id="OPB86962.1"/>
    </source>
</evidence>
<dbReference type="EMBL" id="MAIC01000016">
    <property type="protein sequence ID" value="OPB73444.1"/>
    <property type="molecule type" value="Genomic_DNA"/>
</dbReference>
<dbReference type="PANTHER" id="PTHR12526">
    <property type="entry name" value="GLYCOSYLTRANSFERASE"/>
    <property type="match status" value="1"/>
</dbReference>
<dbReference type="CDD" id="cd03808">
    <property type="entry name" value="GT4_CapM-like"/>
    <property type="match status" value="1"/>
</dbReference>
<protein>
    <recommendedName>
        <fullName evidence="7">Glycosyl transferase family 1</fullName>
    </recommendedName>
</protein>
<dbReference type="Pfam" id="PF13477">
    <property type="entry name" value="Glyco_trans_4_2"/>
    <property type="match status" value="1"/>
</dbReference>
<evidence type="ECO:0008006" key="7">
    <source>
        <dbReference type="Google" id="ProtNLM"/>
    </source>
</evidence>
<dbReference type="AlphaFoldDB" id="A0AAJ3NAH6"/>
<dbReference type="EMBL" id="MBDS01000017">
    <property type="protein sequence ID" value="OPB86962.1"/>
    <property type="molecule type" value="Genomic_DNA"/>
</dbReference>
<keyword evidence="5" id="KW-1185">Reference proteome</keyword>
<reference evidence="3 6" key="1">
    <citation type="submission" date="2016-06" db="EMBL/GenBank/DDBJ databases">
        <authorList>
            <person name="Nicholson A.C."/>
        </authorList>
    </citation>
    <scope>NUCLEOTIDE SEQUENCE [LARGE SCALE GENOMIC DNA]</scope>
    <source>
        <strain evidence="3 6">G4123</strain>
    </source>
</reference>
<dbReference type="PANTHER" id="PTHR12526:SF630">
    <property type="entry name" value="GLYCOSYLTRANSFERASE"/>
    <property type="match status" value="1"/>
</dbReference>
<dbReference type="InterPro" id="IPR001296">
    <property type="entry name" value="Glyco_trans_1"/>
</dbReference>
<dbReference type="Proteomes" id="UP000190016">
    <property type="component" value="Unassembled WGS sequence"/>
</dbReference>
<evidence type="ECO:0000259" key="2">
    <source>
        <dbReference type="Pfam" id="PF13477"/>
    </source>
</evidence>
<dbReference type="Proteomes" id="UP000190816">
    <property type="component" value="Unassembled WGS sequence"/>
</dbReference>
<name>A0AAJ3NAH6_9FLAO</name>
<sequence>MRNLKKNIKKPEPNNVLHIITVSFVINHFFGNQFNYLKEKTNNNYFLGCSASEEFFNLSESLGYKTFPVEVTRSINPLEDLKAIFKIYRFIKKEKIVKVIGHTPKGGMVAMIASYIAGVKERIYFRHGIIYETSTGIKRLLLKNIDRFSGSLATKVVCVSNSVKEISIKDNLNNPNKNIVLGIGTCNGIDTEEKYNPNTYDEVKRLNLKQSLNIKEDDIVIGYVGRLVKDKGINELIVAWNILEKKYHNIKLLLVGPIESRDSISEISKKEININSNIINTGFVLHSSPYFSIMDIFILPTYREGFPTVSLEASSMEVPVIISKATGCEESIIEHQTGMFIKNDANDIAEKIEKYIKNENLRKQHGKAGRIFVQNNFEQTKIWDLIIKKLNY</sequence>
<comment type="caution">
    <text evidence="3">The sequence shown here is derived from an EMBL/GenBank/DDBJ whole genome shotgun (WGS) entry which is preliminary data.</text>
</comment>
<evidence type="ECO:0000313" key="6">
    <source>
        <dbReference type="Proteomes" id="UP000190816"/>
    </source>
</evidence>
<reference evidence="4 5" key="2">
    <citation type="submission" date="2016-07" db="EMBL/GenBank/DDBJ databases">
        <title>Revisiting the Taxonomy of the Elizabethkingia Genus based on Whole-Genome Sequencing, Optical Mapping, and MALDI-TOF.</title>
        <authorList>
            <person name="Nicholson A.C."/>
        </authorList>
    </citation>
    <scope>NUCLEOTIDE SEQUENCE [LARGE SCALE GENOMIC DNA]</scope>
    <source>
        <strain evidence="4 5">C1558</strain>
    </source>
</reference>
<dbReference type="GO" id="GO:0016757">
    <property type="term" value="F:glycosyltransferase activity"/>
    <property type="evidence" value="ECO:0007669"/>
    <property type="project" value="InterPro"/>
</dbReference>
<feature type="domain" description="Glycosyltransferase subfamily 4-like N-terminal" evidence="2">
    <location>
        <begin position="58"/>
        <end position="159"/>
    </location>
</feature>
<dbReference type="Pfam" id="PF00534">
    <property type="entry name" value="Glycos_transf_1"/>
    <property type="match status" value="1"/>
</dbReference>
<dbReference type="KEGG" id="ego:BBD34_05875"/>
<gene>
    <name evidence="3" type="ORF">BAY32_10345</name>
    <name evidence="4" type="ORF">BB021_10635</name>
</gene>
<dbReference type="RefSeq" id="WP_078402735.1">
    <property type="nucleotide sequence ID" value="NZ_CP016377.1"/>
</dbReference>
<dbReference type="Gene3D" id="3.40.50.2000">
    <property type="entry name" value="Glycogen Phosphorylase B"/>
    <property type="match status" value="2"/>
</dbReference>
<evidence type="ECO:0000313" key="5">
    <source>
        <dbReference type="Proteomes" id="UP000190016"/>
    </source>
</evidence>
<feature type="domain" description="Glycosyl transferase family 1" evidence="1">
    <location>
        <begin position="207"/>
        <end position="370"/>
    </location>
</feature>
<evidence type="ECO:0000259" key="1">
    <source>
        <dbReference type="Pfam" id="PF00534"/>
    </source>
</evidence>
<dbReference type="InterPro" id="IPR028098">
    <property type="entry name" value="Glyco_trans_4-like_N"/>
</dbReference>
<evidence type="ECO:0000313" key="3">
    <source>
        <dbReference type="EMBL" id="OPB73444.1"/>
    </source>
</evidence>
<dbReference type="SUPFAM" id="SSF53756">
    <property type="entry name" value="UDP-Glycosyltransferase/glycogen phosphorylase"/>
    <property type="match status" value="1"/>
</dbReference>
<proteinExistence type="predicted"/>